<accession>A0A6A6SY67</accession>
<sequence>MALFTKLCPSSACSRGSLSIPSSGYVSNILINGDAPEKLYILPHSTNMVKSDVIVIKILSVITQTTCIVVVIVAAIFPGCLSTSLPPESCREAEDWGEVGSSLEAVRYSDTSRRWTREEKKVYSRTSEDICGGTEEVVRKQV</sequence>
<protein>
    <submittedName>
        <fullName evidence="2">Uncharacterized protein</fullName>
    </submittedName>
</protein>
<reference evidence="2" key="1">
    <citation type="journal article" date="2020" name="Stud. Mycol.">
        <title>101 Dothideomycetes genomes: a test case for predicting lifestyles and emergence of pathogens.</title>
        <authorList>
            <person name="Haridas S."/>
            <person name="Albert R."/>
            <person name="Binder M."/>
            <person name="Bloem J."/>
            <person name="Labutti K."/>
            <person name="Salamov A."/>
            <person name="Andreopoulos B."/>
            <person name="Baker S."/>
            <person name="Barry K."/>
            <person name="Bills G."/>
            <person name="Bluhm B."/>
            <person name="Cannon C."/>
            <person name="Castanera R."/>
            <person name="Culley D."/>
            <person name="Daum C."/>
            <person name="Ezra D."/>
            <person name="Gonzalez J."/>
            <person name="Henrissat B."/>
            <person name="Kuo A."/>
            <person name="Liang C."/>
            <person name="Lipzen A."/>
            <person name="Lutzoni F."/>
            <person name="Magnuson J."/>
            <person name="Mondo S."/>
            <person name="Nolan M."/>
            <person name="Ohm R."/>
            <person name="Pangilinan J."/>
            <person name="Park H.-J."/>
            <person name="Ramirez L."/>
            <person name="Alfaro M."/>
            <person name="Sun H."/>
            <person name="Tritt A."/>
            <person name="Yoshinaga Y."/>
            <person name="Zwiers L.-H."/>
            <person name="Turgeon B."/>
            <person name="Goodwin S."/>
            <person name="Spatafora J."/>
            <person name="Crous P."/>
            <person name="Grigoriev I."/>
        </authorList>
    </citation>
    <scope>NUCLEOTIDE SEQUENCE</scope>
    <source>
        <strain evidence="2">CBS 122681</strain>
    </source>
</reference>
<keyword evidence="1" id="KW-0472">Membrane</keyword>
<evidence type="ECO:0000313" key="3">
    <source>
        <dbReference type="Proteomes" id="UP000799324"/>
    </source>
</evidence>
<keyword evidence="1" id="KW-1133">Transmembrane helix</keyword>
<dbReference type="EMBL" id="MU004399">
    <property type="protein sequence ID" value="KAF2652542.1"/>
    <property type="molecule type" value="Genomic_DNA"/>
</dbReference>
<keyword evidence="1" id="KW-0812">Transmembrane</keyword>
<dbReference type="Proteomes" id="UP000799324">
    <property type="component" value="Unassembled WGS sequence"/>
</dbReference>
<evidence type="ECO:0000313" key="2">
    <source>
        <dbReference type="EMBL" id="KAF2652542.1"/>
    </source>
</evidence>
<gene>
    <name evidence="2" type="ORF">K491DRAFT_681263</name>
</gene>
<name>A0A6A6SY67_9PLEO</name>
<organism evidence="2 3">
    <name type="scientific">Lophiostoma macrostomum CBS 122681</name>
    <dbReference type="NCBI Taxonomy" id="1314788"/>
    <lineage>
        <taxon>Eukaryota</taxon>
        <taxon>Fungi</taxon>
        <taxon>Dikarya</taxon>
        <taxon>Ascomycota</taxon>
        <taxon>Pezizomycotina</taxon>
        <taxon>Dothideomycetes</taxon>
        <taxon>Pleosporomycetidae</taxon>
        <taxon>Pleosporales</taxon>
        <taxon>Lophiostomataceae</taxon>
        <taxon>Lophiostoma</taxon>
    </lineage>
</organism>
<evidence type="ECO:0000256" key="1">
    <source>
        <dbReference type="SAM" id="Phobius"/>
    </source>
</evidence>
<proteinExistence type="predicted"/>
<feature type="transmembrane region" description="Helical" evidence="1">
    <location>
        <begin position="54"/>
        <end position="77"/>
    </location>
</feature>
<keyword evidence="3" id="KW-1185">Reference proteome</keyword>
<dbReference type="AlphaFoldDB" id="A0A6A6SY67"/>